<keyword evidence="1" id="KW-0560">Oxidoreductase</keyword>
<dbReference type="PRINTS" id="PR00069">
    <property type="entry name" value="ALDKETRDTASE"/>
</dbReference>
<evidence type="ECO:0000313" key="4">
    <source>
        <dbReference type="Proteomes" id="UP001165079"/>
    </source>
</evidence>
<gene>
    <name evidence="3" type="ORF">Afil01_53040</name>
</gene>
<protein>
    <submittedName>
        <fullName evidence="3">Aldo/keto reductase</fullName>
    </submittedName>
</protein>
<dbReference type="Pfam" id="PF00248">
    <property type="entry name" value="Aldo_ket_red"/>
    <property type="match status" value="1"/>
</dbReference>
<dbReference type="CDD" id="cd19102">
    <property type="entry name" value="AKR_unchar"/>
    <property type="match status" value="1"/>
</dbReference>
<dbReference type="PANTHER" id="PTHR43364">
    <property type="entry name" value="NADH-SPECIFIC METHYLGLYOXAL REDUCTASE-RELATED"/>
    <property type="match status" value="1"/>
</dbReference>
<dbReference type="SUPFAM" id="SSF51430">
    <property type="entry name" value="NAD(P)-linked oxidoreductase"/>
    <property type="match status" value="1"/>
</dbReference>
<dbReference type="GO" id="GO:0016491">
    <property type="term" value="F:oxidoreductase activity"/>
    <property type="evidence" value="ECO:0007669"/>
    <property type="project" value="UniProtKB-KW"/>
</dbReference>
<dbReference type="GO" id="GO:0005829">
    <property type="term" value="C:cytosol"/>
    <property type="evidence" value="ECO:0007669"/>
    <property type="project" value="TreeGrafter"/>
</dbReference>
<proteinExistence type="predicted"/>
<dbReference type="RefSeq" id="WP_285665683.1">
    <property type="nucleotide sequence ID" value="NZ_BSTX01000004.1"/>
</dbReference>
<dbReference type="Gene3D" id="3.20.20.100">
    <property type="entry name" value="NADP-dependent oxidoreductase domain"/>
    <property type="match status" value="1"/>
</dbReference>
<dbReference type="PANTHER" id="PTHR43364:SF4">
    <property type="entry name" value="NAD(P)-LINKED OXIDOREDUCTASE SUPERFAMILY PROTEIN"/>
    <property type="match status" value="1"/>
</dbReference>
<dbReference type="InterPro" id="IPR023210">
    <property type="entry name" value="NADP_OxRdtase_dom"/>
</dbReference>
<evidence type="ECO:0000313" key="3">
    <source>
        <dbReference type="EMBL" id="GLZ80497.1"/>
    </source>
</evidence>
<evidence type="ECO:0000259" key="2">
    <source>
        <dbReference type="Pfam" id="PF00248"/>
    </source>
</evidence>
<organism evidence="3 4">
    <name type="scientific">Actinorhabdospora filicis</name>
    <dbReference type="NCBI Taxonomy" id="1785913"/>
    <lineage>
        <taxon>Bacteria</taxon>
        <taxon>Bacillati</taxon>
        <taxon>Actinomycetota</taxon>
        <taxon>Actinomycetes</taxon>
        <taxon>Micromonosporales</taxon>
        <taxon>Micromonosporaceae</taxon>
        <taxon>Actinorhabdospora</taxon>
    </lineage>
</organism>
<evidence type="ECO:0000256" key="1">
    <source>
        <dbReference type="ARBA" id="ARBA00023002"/>
    </source>
</evidence>
<feature type="domain" description="NADP-dependent oxidoreductase" evidence="2">
    <location>
        <begin position="16"/>
        <end position="333"/>
    </location>
</feature>
<dbReference type="Proteomes" id="UP001165079">
    <property type="component" value="Unassembled WGS sequence"/>
</dbReference>
<dbReference type="InterPro" id="IPR050523">
    <property type="entry name" value="AKR_Detox_Biosynth"/>
</dbReference>
<dbReference type="EMBL" id="BSTX01000004">
    <property type="protein sequence ID" value="GLZ80497.1"/>
    <property type="molecule type" value="Genomic_DNA"/>
</dbReference>
<dbReference type="AlphaFoldDB" id="A0A9W6W5K8"/>
<comment type="caution">
    <text evidence="3">The sequence shown here is derived from an EMBL/GenBank/DDBJ whole genome shotgun (WGS) entry which is preliminary data.</text>
</comment>
<sequence>MQKKQLGNSDLTISRVGFGAWAISGADWQFSWGAQDDADSVAAIHRAVELGVNWIDTAAAYGNGHSEEVVGRALRALPEADRPYVFTKTGVVWDDGDHSRPARRLMSRASVRKEVEESLRRLDVERIDLYQVHWPGDGKLLVWGADQPADDADLATPLAEYWATMRELVDEGKVRAIGLSNHSREQIAEAEKVAHVDASQPPFSALERGYAEDIAWSEGNGTGVIVYSPMASGLLTGAFDAARVAALPVDDWRRAAPDFTDRLDANLAVAGALARVAGRHGVSTAAAAVAWTLAWPGLTGAIVGARKASQVDGWVAAANLRLTAEDLDEVAAVLRATGAGVGPVRP</sequence>
<dbReference type="InterPro" id="IPR036812">
    <property type="entry name" value="NAD(P)_OxRdtase_dom_sf"/>
</dbReference>
<reference evidence="3" key="1">
    <citation type="submission" date="2023-03" db="EMBL/GenBank/DDBJ databases">
        <title>Actinorhabdospora filicis NBRC 111898.</title>
        <authorList>
            <person name="Ichikawa N."/>
            <person name="Sato H."/>
            <person name="Tonouchi N."/>
        </authorList>
    </citation>
    <scope>NUCLEOTIDE SEQUENCE</scope>
    <source>
        <strain evidence="3">NBRC 111898</strain>
    </source>
</reference>
<accession>A0A9W6W5K8</accession>
<dbReference type="InterPro" id="IPR020471">
    <property type="entry name" value="AKR"/>
</dbReference>
<name>A0A9W6W5K8_9ACTN</name>
<keyword evidence="4" id="KW-1185">Reference proteome</keyword>